<keyword evidence="3" id="KW-1185">Reference proteome</keyword>
<accession>A0A1E1M8C0</accession>
<feature type="compositionally biased region" description="Low complexity" evidence="1">
    <location>
        <begin position="7"/>
        <end position="28"/>
    </location>
</feature>
<evidence type="ECO:0000313" key="2">
    <source>
        <dbReference type="EMBL" id="CZT44925.1"/>
    </source>
</evidence>
<proteinExistence type="predicted"/>
<dbReference type="Proteomes" id="UP000177625">
    <property type="component" value="Unassembled WGS sequence"/>
</dbReference>
<gene>
    <name evidence="2" type="ORF">RSE6_05178</name>
</gene>
<organism evidence="2 3">
    <name type="scientific">Rhynchosporium secalis</name>
    <name type="common">Barley scald fungus</name>
    <dbReference type="NCBI Taxonomy" id="38038"/>
    <lineage>
        <taxon>Eukaryota</taxon>
        <taxon>Fungi</taxon>
        <taxon>Dikarya</taxon>
        <taxon>Ascomycota</taxon>
        <taxon>Pezizomycotina</taxon>
        <taxon>Leotiomycetes</taxon>
        <taxon>Helotiales</taxon>
        <taxon>Ploettnerulaceae</taxon>
        <taxon>Rhynchosporium</taxon>
    </lineage>
</organism>
<sequence>MVRIIHTTGPKKGTYTDTTTGETFTTPRTIHRLPIRNRADYYPPSNITPDVVATPPPTTTSSDVAAPPSTSTSAVAETPSTSTPAVAATPSTSTPAVAPRPAPATPAVTAPPSTSTPAIAAPVSTSTPAIAAPGPLTTSSAVPATLPATNTTVATTIAAAPATVQHPHAPNAVLNRHGRPAGIYAPTRPQPSVINGSKAKWTLVRGNPPAGIDALKWDLAYNRADSNVGTLKNILRKALRENGMTRDVAIDYMIRDGDLTLGFVDSNP</sequence>
<name>A0A1E1M8C0_RHYSE</name>
<feature type="region of interest" description="Disordered" evidence="1">
    <location>
        <begin position="1"/>
        <end position="121"/>
    </location>
</feature>
<feature type="compositionally biased region" description="Low complexity" evidence="1">
    <location>
        <begin position="105"/>
        <end position="121"/>
    </location>
</feature>
<protein>
    <submittedName>
        <fullName evidence="2">Uncharacterized protein</fullName>
    </submittedName>
</protein>
<dbReference type="EMBL" id="FJVC01000198">
    <property type="protein sequence ID" value="CZT44925.1"/>
    <property type="molecule type" value="Genomic_DNA"/>
</dbReference>
<reference evidence="3" key="1">
    <citation type="submission" date="2016-03" db="EMBL/GenBank/DDBJ databases">
        <authorList>
            <person name="Guldener U."/>
        </authorList>
    </citation>
    <scope>NUCLEOTIDE SEQUENCE [LARGE SCALE GENOMIC DNA]</scope>
</reference>
<evidence type="ECO:0000256" key="1">
    <source>
        <dbReference type="SAM" id="MobiDB-lite"/>
    </source>
</evidence>
<evidence type="ECO:0000313" key="3">
    <source>
        <dbReference type="Proteomes" id="UP000177625"/>
    </source>
</evidence>
<dbReference type="AlphaFoldDB" id="A0A1E1M8C0"/>
<feature type="compositionally biased region" description="Low complexity" evidence="1">
    <location>
        <begin position="48"/>
        <end position="97"/>
    </location>
</feature>